<evidence type="ECO:0000259" key="4">
    <source>
        <dbReference type="PROSITE" id="PS51829"/>
    </source>
</evidence>
<keyword evidence="3" id="KW-0732">Signal</keyword>
<feature type="signal peptide" evidence="3">
    <location>
        <begin position="1"/>
        <end position="28"/>
    </location>
</feature>
<dbReference type="EMBL" id="CP071793">
    <property type="protein sequence ID" value="QTD51619.1"/>
    <property type="molecule type" value="Genomic_DNA"/>
</dbReference>
<dbReference type="Gene3D" id="2.60.120.260">
    <property type="entry name" value="Galactose-binding domain-like"/>
    <property type="match status" value="2"/>
</dbReference>
<gene>
    <name evidence="5" type="ORF">J3U87_04045</name>
</gene>
<dbReference type="KEGG" id="scor:J3U87_04045"/>
<dbReference type="InterPro" id="IPR013783">
    <property type="entry name" value="Ig-like_fold"/>
</dbReference>
<keyword evidence="1" id="KW-0645">Protease</keyword>
<dbReference type="InterPro" id="IPR002884">
    <property type="entry name" value="P_dom"/>
</dbReference>
<protein>
    <submittedName>
        <fullName evidence="5">Proprotein convertase P-domain-containing protein</fullName>
    </submittedName>
</protein>
<sequence length="2489" mass="256933">MSSFRMLLKSALLSTFLGVLGNATALFAQCPADAGTDQDICEASPGSQIILALQGNDPGVGNTGLWTVISGPGGHIFSDATDPNSTFTAPKNSTWTLRWTITQADTTECSDDVVLNLYEPTTSDAGPDQTGAVDGVCGSSTTIMGNDPAGGSGEWTIVAGDGNGFFGAAAPRGGGPTTSTNPTETFNGTPGQTYTLQWATSNPSCPPVTDTLDIEFFAPVTPNAGADQNVCGTTTFLGAVLSTGTGMWSITSGAGGVLGDASNPASSFDGNFGVTYTLTWTETNGPCSDSDTVNITFFDNPTVAAAGVDQDVCADNTTLAANAAGGFMETGTWSVVIGAGGSFGDANSPTSSFTGTRGVTYTLRWTISNGVCPISTDDVQVDLREDVTANAGADQSVCGTTTFLGASLSTGTDGSWSIISGVGGTIDTPTSPTSGFSGTVGTTYTLQWMENNGPCNDTDTVDITFFDNPTVAAAGVDQDVCADNTTLAANAAAGFMETGTWSVVMGVGGSFGDANSPTSSFTGTRGVTYILRWTISNGVCPISTDDVQVDLREDVTANAGADQNVCGTSTTLAASLSTGTDGSWSIISGVGGTIDTPTSPTSGFNGTVGTTYTLQWMENNGPCNDTDTVDIRFFDNPSANAGPDQTGMANGVCGTMATLAANAPGTDETGTWSVISGDGNGSFGDVNSETSSFSGTTGQTYTLRWTLTNGVCPDSSDDVDVEFFAEPTTAFAGDDYVVCFGPVTKGGGVIVRLQGNDPGAGETGMWTVESSTPPAAAFSFDDPTIAKPFFTGDENATYTVRWTITPVAGSPCPASTDEATVTFPANPPTATAMNQTVCSDTVTLDGSDPGTNTGTWTIEMGDGNGYFGGVPGTLTSNTFNDMFTGTRGTSYTLKWLIASGNLCPDSETEITISLVDDPTPANAGPDQTGVSGVCGVNATLAGNAPTVGTGMWTITGVADGMGVLTDPSDPTTTFSGTPGQTYTLTWTTSNTPCTDSTDTVDIEFFDTEVALAGPDQNLCTNPMRFTDSTGSGDVPILDNDTTTDMINIADPGAGTYPNAATITRTSVFLRIEHTDFRQLNVSLQSPMGTTVNLLDGSNGCHPLQNFINVGFDDLSTRPFCNGLVGPADLTMTLVMPEEALSAFNGQTFTGNWTLTVIDNAVGETGIFDWDLVFETNSTTMTTLAANTPSLGTGMWSVTSGDGNGVFGDASSPTSTFTGTVGQRYTLQWEITGSDPCPLTNDTVIINFLNDDEAFLEGFSLPPAACEGTDFVQLDAFEPPAAEGTGTWSILAGDGNGFFDDTPGQVTSNLANATFHGTRGQSYEILWTVNNACFVPKGGTNTAGTIVSFPNNPSTANAGPNVARCVIGVTTATATLNAEAPAIGGGFWSIASVTPSTNLGGEIFSDIESPTSQFTGNVGSVYVLEWTTIPAIFPTPDGFVCTSSDQMEVILKELPAANAGPDQVNCSNDTTLTGNAPTPPVVGTWSIVSGDGNGSITDPNNPNSEFTGNRNVAYTLRWTLADDICTTFDDVVITFIEDPIATASNQDVCDTTATLDGGHNGTPGELPLLATGQWTIVDTVPAGNMNGQFGAGGTTSTNPTDTFTGDAGVTYNLQWTINNPPCFSDNIQVAIEFVQPPDDPNAGADQTECSFGAKLEEVFDPAAAIPDDGTDFVDTLEISRWMPGNIFDVNVFIDYAHENADELTFTLTHIESTTSIPLITGLTCGNQDAGLRILDDQAPNALGCGTGWFRPVGLVPKSAADLSTFNGIELTGTWQLTVSDGSPGGNTGTINRWGLIINEGTVNLAGLPDPLSEPSMMGSWGFADGGEGDGLGFFADVPGQQSTAPANSGFTTTFTGTPGVTYTLAFTTENSSCPEKEDTVTITFDEAPTLATVGPDQMVCSDTTTLTGNEPVVGQGTWFVINVAPNDPGLPPDPGGESFADVNLFNTSFTGNRGYTYTLGWGIDNGTCLGTVLKRCKGDCDNIEELQVRLDLDPTPAQAGPDQTVCDTLTTTLAGNAPAVGTGQGTWSFVGPGNIVFGGPDKTASSNKLPGSNDPNTQITADTLGEYTLTWTQSNGVCTDSTDDVVITFGVSPTTANAGADQTGANAVCDGEANLAANVVGGGETGTWSVTLGDGNGAFGDVNSPTTTFTGTAGVTYTLQWSIGNGVCPDSSDTLDVLIQPILDAQAGDDQLVCDLDPAVLAAVLSNGTGGTWSVITGDGNGMFTDVNDPTTTFTGTTGVTYTLQWEETDGVACTDTDTVDITFFATPMVDAGDDFGICIADTITLGASDPTVGTGTWTVQSGPAGADTNFADANDPTTTFTTDLAGEYVLEWEVVSGSCVIADTVTLDIDEFRVEVPANQAQGLSTIQLEATPFCTSKNSTIQWRDITNGSDFPVDQNPISLSPAPTENTEYRVTVTDNDTTGTVQATVLILVGDDTDFLDLNGDGCNDATDLFVITENWRELVTDDANGDGIIDVLDFMYIRTGEVCP</sequence>
<dbReference type="GO" id="GO:0004252">
    <property type="term" value="F:serine-type endopeptidase activity"/>
    <property type="evidence" value="ECO:0007669"/>
    <property type="project" value="InterPro"/>
</dbReference>
<keyword evidence="6" id="KW-1185">Reference proteome</keyword>
<dbReference type="Proteomes" id="UP000663929">
    <property type="component" value="Chromosome"/>
</dbReference>
<evidence type="ECO:0000313" key="5">
    <source>
        <dbReference type="EMBL" id="QTD51619.1"/>
    </source>
</evidence>
<dbReference type="RefSeq" id="WP_237381747.1">
    <property type="nucleotide sequence ID" value="NZ_CP071793.1"/>
</dbReference>
<dbReference type="PROSITE" id="PS51829">
    <property type="entry name" value="P_HOMO_B"/>
    <property type="match status" value="2"/>
</dbReference>
<dbReference type="Pfam" id="PF01483">
    <property type="entry name" value="P_proprotein"/>
    <property type="match status" value="1"/>
</dbReference>
<feature type="chain" id="PRO_5035285427" evidence="3">
    <location>
        <begin position="29"/>
        <end position="2489"/>
    </location>
</feature>
<reference evidence="5" key="1">
    <citation type="submission" date="2021-03" db="EMBL/GenBank/DDBJ databases">
        <title>Acanthopleuribacteraceae sp. M133.</title>
        <authorList>
            <person name="Wang G."/>
        </authorList>
    </citation>
    <scope>NUCLEOTIDE SEQUENCE</scope>
    <source>
        <strain evidence="5">M133</strain>
    </source>
</reference>
<organism evidence="5 6">
    <name type="scientific">Sulfidibacter corallicola</name>
    <dbReference type="NCBI Taxonomy" id="2818388"/>
    <lineage>
        <taxon>Bacteria</taxon>
        <taxon>Pseudomonadati</taxon>
        <taxon>Acidobacteriota</taxon>
        <taxon>Holophagae</taxon>
        <taxon>Acanthopleuribacterales</taxon>
        <taxon>Acanthopleuribacteraceae</taxon>
        <taxon>Sulfidibacter</taxon>
    </lineage>
</organism>
<evidence type="ECO:0000256" key="2">
    <source>
        <dbReference type="ARBA" id="ARBA00022801"/>
    </source>
</evidence>
<name>A0A8A4TNR5_SULCO</name>
<dbReference type="InterPro" id="IPR018247">
    <property type="entry name" value="EF_Hand_1_Ca_BS"/>
</dbReference>
<proteinExistence type="predicted"/>
<dbReference type="Gene3D" id="2.60.40.10">
    <property type="entry name" value="Immunoglobulins"/>
    <property type="match status" value="7"/>
</dbReference>
<feature type="domain" description="P/Homo B" evidence="4">
    <location>
        <begin position="1642"/>
        <end position="1803"/>
    </location>
</feature>
<dbReference type="InterPro" id="IPR008979">
    <property type="entry name" value="Galactose-bd-like_sf"/>
</dbReference>
<dbReference type="PROSITE" id="PS00018">
    <property type="entry name" value="EF_HAND_1"/>
    <property type="match status" value="1"/>
</dbReference>
<feature type="domain" description="P/Homo B" evidence="4">
    <location>
        <begin position="1020"/>
        <end position="1180"/>
    </location>
</feature>
<dbReference type="SUPFAM" id="SSF49785">
    <property type="entry name" value="Galactose-binding domain-like"/>
    <property type="match status" value="1"/>
</dbReference>
<accession>A0A8A4TNR5</accession>
<keyword evidence="2" id="KW-0378">Hydrolase</keyword>
<dbReference type="GO" id="GO:0006508">
    <property type="term" value="P:proteolysis"/>
    <property type="evidence" value="ECO:0007669"/>
    <property type="project" value="UniProtKB-KW"/>
</dbReference>
<evidence type="ECO:0000256" key="3">
    <source>
        <dbReference type="SAM" id="SignalP"/>
    </source>
</evidence>
<evidence type="ECO:0000313" key="6">
    <source>
        <dbReference type="Proteomes" id="UP000663929"/>
    </source>
</evidence>
<evidence type="ECO:0000256" key="1">
    <source>
        <dbReference type="ARBA" id="ARBA00022670"/>
    </source>
</evidence>